<dbReference type="AlphaFoldDB" id="A0A645CDM6"/>
<name>A0A645CDM6_9ZZZZ</name>
<proteinExistence type="predicted"/>
<reference evidence="1" key="1">
    <citation type="submission" date="2019-08" db="EMBL/GenBank/DDBJ databases">
        <authorList>
            <person name="Kucharzyk K."/>
            <person name="Murdoch R.W."/>
            <person name="Higgins S."/>
            <person name="Loffler F."/>
        </authorList>
    </citation>
    <scope>NUCLEOTIDE SEQUENCE</scope>
</reference>
<organism evidence="1">
    <name type="scientific">bioreactor metagenome</name>
    <dbReference type="NCBI Taxonomy" id="1076179"/>
    <lineage>
        <taxon>unclassified sequences</taxon>
        <taxon>metagenomes</taxon>
        <taxon>ecological metagenomes</taxon>
    </lineage>
</organism>
<accession>A0A645CDM6</accession>
<sequence length="153" mass="17633">MLGKYGFHFFYCCFVKFPFFITKDRVYGFHIFVGSEVVGKANVKSRYPVDPVPVFEKIRLFFESGSDQACLYGLDTGIFCRIFGFYQVAFQEHAHPAVPHKSFKIILQFFRSGIMASCNILGIVFIVQENGRGGKTFVCFYQNELAFNILFHK</sequence>
<comment type="caution">
    <text evidence="1">The sequence shown here is derived from an EMBL/GenBank/DDBJ whole genome shotgun (WGS) entry which is preliminary data.</text>
</comment>
<protein>
    <submittedName>
        <fullName evidence="1">Uncharacterized protein</fullName>
    </submittedName>
</protein>
<dbReference type="EMBL" id="VSSQ01026342">
    <property type="protein sequence ID" value="MPM75005.1"/>
    <property type="molecule type" value="Genomic_DNA"/>
</dbReference>
<gene>
    <name evidence="1" type="ORF">SDC9_121996</name>
</gene>
<evidence type="ECO:0000313" key="1">
    <source>
        <dbReference type="EMBL" id="MPM75005.1"/>
    </source>
</evidence>